<keyword evidence="5" id="KW-0472">Membrane</keyword>
<organism evidence="9">
    <name type="scientific">uncultured Eubacteriales bacterium</name>
    <dbReference type="NCBI Taxonomy" id="172733"/>
    <lineage>
        <taxon>Bacteria</taxon>
        <taxon>Bacillati</taxon>
        <taxon>Bacillota</taxon>
        <taxon>Clostridia</taxon>
        <taxon>Eubacteriales</taxon>
        <taxon>environmental samples</taxon>
    </lineage>
</organism>
<protein>
    <recommendedName>
        <fullName evidence="8">ABC transporter substrate-binding protein PnrA-like domain-containing protein</fullName>
    </recommendedName>
</protein>
<keyword evidence="4 7" id="KW-0732">Signal</keyword>
<dbReference type="PANTHER" id="PTHR34296:SF2">
    <property type="entry name" value="ABC TRANSPORTER GUANOSINE-BINDING PROTEIN NUPN"/>
    <property type="match status" value="1"/>
</dbReference>
<evidence type="ECO:0000256" key="3">
    <source>
        <dbReference type="ARBA" id="ARBA00022475"/>
    </source>
</evidence>
<dbReference type="Pfam" id="PF02608">
    <property type="entry name" value="Bmp"/>
    <property type="match status" value="1"/>
</dbReference>
<dbReference type="SUPFAM" id="SSF53822">
    <property type="entry name" value="Periplasmic binding protein-like I"/>
    <property type="match status" value="1"/>
</dbReference>
<dbReference type="EMBL" id="FLUN01000001">
    <property type="protein sequence ID" value="SBV96355.1"/>
    <property type="molecule type" value="Genomic_DNA"/>
</dbReference>
<evidence type="ECO:0000256" key="7">
    <source>
        <dbReference type="SAM" id="SignalP"/>
    </source>
</evidence>
<dbReference type="GO" id="GO:0005886">
    <property type="term" value="C:plasma membrane"/>
    <property type="evidence" value="ECO:0007669"/>
    <property type="project" value="UniProtKB-SubCell"/>
</dbReference>
<dbReference type="AlphaFoldDB" id="A0A212JAT7"/>
<gene>
    <name evidence="9" type="ORF">KL86CLO1_10766</name>
</gene>
<evidence type="ECO:0000256" key="5">
    <source>
        <dbReference type="ARBA" id="ARBA00023136"/>
    </source>
</evidence>
<dbReference type="PANTHER" id="PTHR34296">
    <property type="entry name" value="TRANSCRIPTIONAL ACTIVATOR PROTEIN MED"/>
    <property type="match status" value="1"/>
</dbReference>
<dbReference type="InterPro" id="IPR050957">
    <property type="entry name" value="BMP_lipoprotein"/>
</dbReference>
<reference evidence="9" key="1">
    <citation type="submission" date="2016-04" db="EMBL/GenBank/DDBJ databases">
        <authorList>
            <person name="Evans L.H."/>
            <person name="Alamgir A."/>
            <person name="Owens N."/>
            <person name="Weber N.D."/>
            <person name="Virtaneva K."/>
            <person name="Barbian K."/>
            <person name="Babar A."/>
            <person name="Rosenke K."/>
        </authorList>
    </citation>
    <scope>NUCLEOTIDE SEQUENCE</scope>
    <source>
        <strain evidence="9">86</strain>
    </source>
</reference>
<name>A0A212JAT7_9FIRM</name>
<evidence type="ECO:0000313" key="9">
    <source>
        <dbReference type="EMBL" id="SBV96355.1"/>
    </source>
</evidence>
<dbReference type="Gene3D" id="3.40.50.2300">
    <property type="match status" value="2"/>
</dbReference>
<keyword evidence="6" id="KW-0449">Lipoprotein</keyword>
<evidence type="ECO:0000256" key="1">
    <source>
        <dbReference type="ARBA" id="ARBA00004193"/>
    </source>
</evidence>
<accession>A0A212JAT7</accession>
<evidence type="ECO:0000256" key="6">
    <source>
        <dbReference type="ARBA" id="ARBA00023288"/>
    </source>
</evidence>
<dbReference type="InterPro" id="IPR028082">
    <property type="entry name" value="Peripla_BP_I"/>
</dbReference>
<feature type="chain" id="PRO_5038928220" description="ABC transporter substrate-binding protein PnrA-like domain-containing protein" evidence="7">
    <location>
        <begin position="20"/>
        <end position="382"/>
    </location>
</feature>
<feature type="signal peptide" evidence="7">
    <location>
        <begin position="1"/>
        <end position="19"/>
    </location>
</feature>
<evidence type="ECO:0000256" key="2">
    <source>
        <dbReference type="ARBA" id="ARBA00008610"/>
    </source>
</evidence>
<comment type="similarity">
    <text evidence="2">Belongs to the BMP lipoprotein family.</text>
</comment>
<feature type="domain" description="ABC transporter substrate-binding protein PnrA-like" evidence="8">
    <location>
        <begin position="70"/>
        <end position="337"/>
    </location>
</feature>
<proteinExistence type="inferred from homology"/>
<dbReference type="PROSITE" id="PS51257">
    <property type="entry name" value="PROKAR_LIPOPROTEIN"/>
    <property type="match status" value="1"/>
</dbReference>
<evidence type="ECO:0000256" key="4">
    <source>
        <dbReference type="ARBA" id="ARBA00022729"/>
    </source>
</evidence>
<comment type="subcellular location">
    <subcellularLocation>
        <location evidence="1">Cell membrane</location>
        <topology evidence="1">Lipid-anchor</topology>
    </subcellularLocation>
</comment>
<dbReference type="InterPro" id="IPR003760">
    <property type="entry name" value="PnrA-like"/>
</dbReference>
<evidence type="ECO:0000259" key="8">
    <source>
        <dbReference type="Pfam" id="PF02608"/>
    </source>
</evidence>
<sequence>MKKKLALLMAGLMMVTTLAACGNGAAGTPSGSPTATTSSSPSSEPTAEKKLIYLFIKNRGDLSYWDGLAEGGDRASVDFAAQADIKVIETTADLQANLTAMYEAADAGADLIITASDFKDNLVTVAQAYPDIDFVIVSEDVVDQSDNIYGIDFRSSEAGFLAGIVAADVASSGLDGTSGSKTVGFIGGMDESVVIQEFFLGYIQGAKYFDPDVKVIYNYVGGWGDPDTARTQALTQYNDAKADIIFACAGGSGNGVHTAAATAGKYVIGVDSDQSLMYAEDADIQSRFVTSVLKLSGNGIYDTVKQYLDEGTLPFGEYKILGLKENAVGLVENDLFTSYVSDAGKAALVQAKDDISSGTVTVEGALGKTQTDIKALIDELTK</sequence>
<keyword evidence="3" id="KW-1003">Cell membrane</keyword>